<dbReference type="STRING" id="329884.A0A4U0WH89"/>
<reference evidence="4 5" key="1">
    <citation type="submission" date="2017-03" db="EMBL/GenBank/DDBJ databases">
        <title>Genomes of endolithic fungi from Antarctica.</title>
        <authorList>
            <person name="Coleine C."/>
            <person name="Masonjones S."/>
            <person name="Stajich J.E."/>
        </authorList>
    </citation>
    <scope>NUCLEOTIDE SEQUENCE [LARGE SCALE GENOMIC DNA]</scope>
    <source>
        <strain evidence="4 5">CCFEE 5184</strain>
    </source>
</reference>
<protein>
    <recommendedName>
        <fullName evidence="3">Septin-type G domain-containing protein</fullName>
    </recommendedName>
</protein>
<feature type="compositionally biased region" description="Acidic residues" evidence="2">
    <location>
        <begin position="629"/>
        <end position="650"/>
    </location>
</feature>
<feature type="compositionally biased region" description="Low complexity" evidence="2">
    <location>
        <begin position="225"/>
        <end position="236"/>
    </location>
</feature>
<dbReference type="GO" id="GO:0005525">
    <property type="term" value="F:GTP binding"/>
    <property type="evidence" value="ECO:0007669"/>
    <property type="project" value="UniProtKB-KW"/>
</dbReference>
<proteinExistence type="inferred from homology"/>
<name>A0A4U0WH89_9PEZI</name>
<dbReference type="PROSITE" id="PS51719">
    <property type="entry name" value="G_SEPTIN"/>
    <property type="match status" value="1"/>
</dbReference>
<dbReference type="FunFam" id="3.40.50.300:FF:001827">
    <property type="entry name" value="Septin"/>
    <property type="match status" value="1"/>
</dbReference>
<feature type="region of interest" description="Disordered" evidence="2">
    <location>
        <begin position="791"/>
        <end position="903"/>
    </location>
</feature>
<feature type="compositionally biased region" description="Gly residues" evidence="2">
    <location>
        <begin position="885"/>
        <end position="896"/>
    </location>
</feature>
<gene>
    <name evidence="4" type="ORF">B0A55_11585</name>
</gene>
<feature type="compositionally biased region" description="Low complexity" evidence="2">
    <location>
        <begin position="339"/>
        <end position="348"/>
    </location>
</feature>
<feature type="domain" description="Septin-type G" evidence="3">
    <location>
        <begin position="425"/>
        <end position="789"/>
    </location>
</feature>
<accession>A0A4U0WH89</accession>
<dbReference type="SUPFAM" id="SSF52540">
    <property type="entry name" value="P-loop containing nucleoside triphosphate hydrolases"/>
    <property type="match status" value="1"/>
</dbReference>
<feature type="compositionally biased region" description="Basic and acidic residues" evidence="2">
    <location>
        <begin position="170"/>
        <end position="184"/>
    </location>
</feature>
<comment type="similarity">
    <text evidence="1">Belongs to the TRAFAC class TrmE-Era-EngA-EngB-Septin-like GTPase superfamily. Septin GTPase family.</text>
</comment>
<feature type="region of interest" description="Disordered" evidence="2">
    <location>
        <begin position="123"/>
        <end position="184"/>
    </location>
</feature>
<feature type="compositionally biased region" description="Basic and acidic residues" evidence="2">
    <location>
        <begin position="810"/>
        <end position="821"/>
    </location>
</feature>
<feature type="compositionally biased region" description="Low complexity" evidence="2">
    <location>
        <begin position="832"/>
        <end position="847"/>
    </location>
</feature>
<evidence type="ECO:0000256" key="1">
    <source>
        <dbReference type="RuleBase" id="RU004560"/>
    </source>
</evidence>
<organism evidence="4 5">
    <name type="scientific">Friedmanniomyces simplex</name>
    <dbReference type="NCBI Taxonomy" id="329884"/>
    <lineage>
        <taxon>Eukaryota</taxon>
        <taxon>Fungi</taxon>
        <taxon>Dikarya</taxon>
        <taxon>Ascomycota</taxon>
        <taxon>Pezizomycotina</taxon>
        <taxon>Dothideomycetes</taxon>
        <taxon>Dothideomycetidae</taxon>
        <taxon>Mycosphaerellales</taxon>
        <taxon>Teratosphaeriaceae</taxon>
        <taxon>Friedmanniomyces</taxon>
    </lineage>
</organism>
<dbReference type="Pfam" id="PF00735">
    <property type="entry name" value="Septin"/>
    <property type="match status" value="2"/>
</dbReference>
<feature type="compositionally biased region" description="Polar residues" evidence="2">
    <location>
        <begin position="328"/>
        <end position="338"/>
    </location>
</feature>
<dbReference type="OrthoDB" id="5337438at2759"/>
<sequence>GQSPSNQGQQGGWGMNGMGCGGMGGYGAGGFSNPMMGMAGGYGNMARGGMMNGMGGMMGNMAGMMGRGGGFGGMGMGMPGMAAMGMGNGMGNGMMGGGGGARGGMMNGGGGGWGATNGVAAGRGGYGGGMQQQQQQQQQPQQDANKRMKMVCVRGMEKQKNRNKKKNKKKKEEKARERATKVPRGLERAAAELARLRAEDELFCGSGKSDLFSLFPAATTKTGNSSAAYPSASSTSGGRNGEIAGNSMLRKLSSGRHEQDRVAREAAVAAARQQQHQTPRQPPRLPSINDFHDDDDGARPDSLAIFNQQYGSSSHAPSAAPPPTTTANFSRPGNVNMPSSSGYNSSSSPVYALRSGNAFAQQAASASASSSPPVGVGKVYGEPAAAQQPIDRSESMAHRGRYSYASSNAPAAHVNSPRRVRRRKDPTPFNILVVGAKNSGKTSFISFLRHSFALPANKQPYSTDTANDSKANGSKSASFTSHYLETEMDGERVGLTLWDSAGLQKHIIDLQLREMASFVESKFEETFVEEQKVNRSPGVKDTHIHCALLVLDPVKLDNTVAASETAQKANVDGLDDEMDLQVIRALWGKTTVIPVVSKADTLTVGHISFLKRAVWGSLKTAKLDPLEALELDDEEEEVDEDALTEEDEGEDGQKDGVVNNLELGSSNSDEEEEGALPKAKRTGHNRQISLAGTASSAAANGGDDTPYIPMSILSPDPYDLPPYAKPSSSKTNPKVVGRRFPWGFADPYDPEHCDFVRLRDSIFSEWRGDLRDLARTKWYENWRTSRLKNLPGQGRQRVKGGITPVGAVPREGRTGSREVRDGNVGGGGGGAVAASVPRSVSGSTAATGFGGGGIGSAVGEQRSTSKAERMMGISGADAQGIPSSRGGGGGGGGGTYRGVDSYQ</sequence>
<dbReference type="EMBL" id="NAJQ01001175">
    <property type="protein sequence ID" value="TKA61733.1"/>
    <property type="molecule type" value="Genomic_DNA"/>
</dbReference>
<dbReference type="Gene3D" id="3.40.50.300">
    <property type="entry name" value="P-loop containing nucleotide triphosphate hydrolases"/>
    <property type="match status" value="1"/>
</dbReference>
<dbReference type="Proteomes" id="UP000309340">
    <property type="component" value="Unassembled WGS sequence"/>
</dbReference>
<feature type="region of interest" description="Disordered" evidence="2">
    <location>
        <begin position="629"/>
        <end position="702"/>
    </location>
</feature>
<feature type="compositionally biased region" description="Low complexity" evidence="2">
    <location>
        <begin position="265"/>
        <end position="279"/>
    </location>
</feature>
<evidence type="ECO:0000259" key="3">
    <source>
        <dbReference type="PROSITE" id="PS51719"/>
    </source>
</evidence>
<feature type="region of interest" description="Disordered" evidence="2">
    <location>
        <begin position="383"/>
        <end position="423"/>
    </location>
</feature>
<feature type="non-terminal residue" evidence="4">
    <location>
        <position position="1"/>
    </location>
</feature>
<comment type="caution">
    <text evidence="4">The sequence shown here is derived from an EMBL/GenBank/DDBJ whole genome shotgun (WGS) entry which is preliminary data.</text>
</comment>
<keyword evidence="1" id="KW-0342">GTP-binding</keyword>
<evidence type="ECO:0000256" key="2">
    <source>
        <dbReference type="SAM" id="MobiDB-lite"/>
    </source>
</evidence>
<evidence type="ECO:0000313" key="4">
    <source>
        <dbReference type="EMBL" id="TKA61733.1"/>
    </source>
</evidence>
<keyword evidence="5" id="KW-1185">Reference proteome</keyword>
<feature type="compositionally biased region" description="Low complexity" evidence="2">
    <location>
        <begin position="131"/>
        <end position="142"/>
    </location>
</feature>
<dbReference type="AlphaFoldDB" id="A0A4U0WH89"/>
<feature type="compositionally biased region" description="Basic and acidic residues" evidence="2">
    <location>
        <begin position="255"/>
        <end position="264"/>
    </location>
</feature>
<dbReference type="InterPro" id="IPR027417">
    <property type="entry name" value="P-loop_NTPase"/>
</dbReference>
<keyword evidence="1" id="KW-0547">Nucleotide-binding</keyword>
<dbReference type="PANTHER" id="PTHR18884">
    <property type="entry name" value="SEPTIN"/>
    <property type="match status" value="1"/>
</dbReference>
<evidence type="ECO:0000313" key="5">
    <source>
        <dbReference type="Proteomes" id="UP000309340"/>
    </source>
</evidence>
<dbReference type="InterPro" id="IPR030379">
    <property type="entry name" value="G_SEPTIN_dom"/>
</dbReference>
<feature type="region of interest" description="Disordered" evidence="2">
    <location>
        <begin position="220"/>
        <end position="349"/>
    </location>
</feature>
<feature type="compositionally biased region" description="Low complexity" evidence="2">
    <location>
        <begin position="689"/>
        <end position="702"/>
    </location>
</feature>